<sequence>MSDQVMEELWNGLSPAASSAELANAVVDRLVELNIDLQEVSLAEMKTLLASACRQKVRGEVQSRNRRVSDCVIAS</sequence>
<dbReference type="Proteomes" id="UP000317171">
    <property type="component" value="Chromosome"/>
</dbReference>
<name>A0A517RF46_9PLAN</name>
<organism evidence="1 2">
    <name type="scientific">Gimesia alba</name>
    <dbReference type="NCBI Taxonomy" id="2527973"/>
    <lineage>
        <taxon>Bacteria</taxon>
        <taxon>Pseudomonadati</taxon>
        <taxon>Planctomycetota</taxon>
        <taxon>Planctomycetia</taxon>
        <taxon>Planctomycetales</taxon>
        <taxon>Planctomycetaceae</taxon>
        <taxon>Gimesia</taxon>
    </lineage>
</organism>
<dbReference type="AlphaFoldDB" id="A0A517RF46"/>
<proteinExistence type="predicted"/>
<dbReference type="EMBL" id="CP036269">
    <property type="protein sequence ID" value="QDT42496.1"/>
    <property type="molecule type" value="Genomic_DNA"/>
</dbReference>
<dbReference type="KEGG" id="gaz:Pan241w_25800"/>
<reference evidence="1 2" key="1">
    <citation type="submission" date="2019-02" db="EMBL/GenBank/DDBJ databases">
        <title>Deep-cultivation of Planctomycetes and their phenomic and genomic characterization uncovers novel biology.</title>
        <authorList>
            <person name="Wiegand S."/>
            <person name="Jogler M."/>
            <person name="Boedeker C."/>
            <person name="Pinto D."/>
            <person name="Vollmers J."/>
            <person name="Rivas-Marin E."/>
            <person name="Kohn T."/>
            <person name="Peeters S.H."/>
            <person name="Heuer A."/>
            <person name="Rast P."/>
            <person name="Oberbeckmann S."/>
            <person name="Bunk B."/>
            <person name="Jeske O."/>
            <person name="Meyerdierks A."/>
            <person name="Storesund J.E."/>
            <person name="Kallscheuer N."/>
            <person name="Luecker S."/>
            <person name="Lage O.M."/>
            <person name="Pohl T."/>
            <person name="Merkel B.J."/>
            <person name="Hornburger P."/>
            <person name="Mueller R.-W."/>
            <person name="Bruemmer F."/>
            <person name="Labrenz M."/>
            <person name="Spormann A.M."/>
            <person name="Op den Camp H."/>
            <person name="Overmann J."/>
            <person name="Amann R."/>
            <person name="Jetten M.S.M."/>
            <person name="Mascher T."/>
            <person name="Medema M.H."/>
            <person name="Devos D.P."/>
            <person name="Kaster A.-K."/>
            <person name="Ovreas L."/>
            <person name="Rohde M."/>
            <person name="Galperin M.Y."/>
            <person name="Jogler C."/>
        </authorList>
    </citation>
    <scope>NUCLEOTIDE SEQUENCE [LARGE SCALE GENOMIC DNA]</scope>
    <source>
        <strain evidence="1 2">Pan241w</strain>
    </source>
</reference>
<accession>A0A517RF46</accession>
<dbReference type="OrthoDB" id="283418at2"/>
<keyword evidence="2" id="KW-1185">Reference proteome</keyword>
<dbReference type="RefSeq" id="WP_145215836.1">
    <property type="nucleotide sequence ID" value="NZ_CP036269.1"/>
</dbReference>
<gene>
    <name evidence="1" type="ORF">Pan241w_25800</name>
</gene>
<evidence type="ECO:0000313" key="2">
    <source>
        <dbReference type="Proteomes" id="UP000317171"/>
    </source>
</evidence>
<evidence type="ECO:0000313" key="1">
    <source>
        <dbReference type="EMBL" id="QDT42496.1"/>
    </source>
</evidence>
<protein>
    <submittedName>
        <fullName evidence="1">Uncharacterized protein</fullName>
    </submittedName>
</protein>